<keyword evidence="1" id="KW-1133">Transmembrane helix</keyword>
<organism evidence="2 3">
    <name type="scientific">Caballeronia udeis</name>
    <dbReference type="NCBI Taxonomy" id="1232866"/>
    <lineage>
        <taxon>Bacteria</taxon>
        <taxon>Pseudomonadati</taxon>
        <taxon>Pseudomonadota</taxon>
        <taxon>Betaproteobacteria</taxon>
        <taxon>Burkholderiales</taxon>
        <taxon>Burkholderiaceae</taxon>
        <taxon>Caballeronia</taxon>
    </lineage>
</organism>
<reference evidence="2 3" key="1">
    <citation type="submission" date="2024-10" db="EMBL/GenBank/DDBJ databases">
        <authorList>
            <person name="Deangelis K."/>
            <person name="Huntemann M."/>
            <person name="Clum A."/>
            <person name="Wang J."/>
            <person name="Palaniappan K."/>
            <person name="Ritter S."/>
            <person name="Chen I.-M."/>
            <person name="Stamatis D."/>
            <person name="Reddy T."/>
            <person name="O'Malley R."/>
            <person name="Daum C."/>
            <person name="Ng V."/>
            <person name="Ivanova N."/>
            <person name="Kyrpides N."/>
            <person name="Woyke T."/>
        </authorList>
    </citation>
    <scope>NUCLEOTIDE SEQUENCE [LARGE SCALE GENOMIC DNA]</scope>
    <source>
        <strain evidence="2 3">GAS97</strain>
    </source>
</reference>
<evidence type="ECO:0000256" key="1">
    <source>
        <dbReference type="SAM" id="Phobius"/>
    </source>
</evidence>
<evidence type="ECO:0000313" key="2">
    <source>
        <dbReference type="EMBL" id="MFK4448276.1"/>
    </source>
</evidence>
<keyword evidence="1" id="KW-0472">Membrane</keyword>
<sequence length="473" mass="52214">MANRLDLDCRKIRIISGARYTRIWGFRGTGILILAMALNMLPGHACAFEADVHYGLTRWLAGKAGFDKGEAEAIALGDQRVDGGLIQNMKTALQYACLSPYPEDAAEVQSLHYPSAQPVPSQPERRVVIPGDRQALALAEKLVAQAHGKAGFMLQLFGRSLHPLQDSFAHQGVPSLMESLSPEIDCDPGLSMSAPKERQSNGYHRAELTRYWPQDVLQMAQSTYAMMSKYPAVDGKIRKPALWGPLAQEIETFSRAATKSEKATWFQGQGFDDVSFLDGTSLPDGKHWTPVRWHGRKLPSFTTNASSQPGVDPAILQFYNSLFSDWLTGSAHLGKLATYIRADATRVTAGQANNVELELWLWRLRDHGSVTALLADSNLKQSTMREKATVSIQRPGAIEFFRTVSDGVLPLMIESDKPSPLLPYVVFRISNATPQRTIAIVRLLDAPYETLGIVSDVINGRRKVTGLVSTFDY</sequence>
<accession>A0ABW8MZT6</accession>
<dbReference type="Pfam" id="PF20551">
    <property type="entry name" value="DUF6765"/>
    <property type="match status" value="1"/>
</dbReference>
<comment type="caution">
    <text evidence="2">The sequence shown here is derived from an EMBL/GenBank/DDBJ whole genome shotgun (WGS) entry which is preliminary data.</text>
</comment>
<proteinExistence type="predicted"/>
<reference evidence="2 3" key="2">
    <citation type="submission" date="2024-11" db="EMBL/GenBank/DDBJ databases">
        <title>Using genomics to understand microbial adaptation to soil warming.</title>
        <authorList>
            <person name="Deangelis K.M. PhD."/>
        </authorList>
    </citation>
    <scope>NUCLEOTIDE SEQUENCE [LARGE SCALE GENOMIC DNA]</scope>
    <source>
        <strain evidence="2 3">GAS97</strain>
    </source>
</reference>
<keyword evidence="1" id="KW-0812">Transmembrane</keyword>
<dbReference type="EMBL" id="JBIYDN010000047">
    <property type="protein sequence ID" value="MFK4448276.1"/>
    <property type="molecule type" value="Genomic_DNA"/>
</dbReference>
<keyword evidence="3" id="KW-1185">Reference proteome</keyword>
<protein>
    <submittedName>
        <fullName evidence="2">Uncharacterized protein</fullName>
    </submittedName>
</protein>
<evidence type="ECO:0000313" key="3">
    <source>
        <dbReference type="Proteomes" id="UP001620514"/>
    </source>
</evidence>
<feature type="transmembrane region" description="Helical" evidence="1">
    <location>
        <begin position="21"/>
        <end position="41"/>
    </location>
</feature>
<dbReference type="Proteomes" id="UP001620514">
    <property type="component" value="Unassembled WGS sequence"/>
</dbReference>
<dbReference type="InterPro" id="IPR046653">
    <property type="entry name" value="DUF6765"/>
</dbReference>
<name>A0ABW8MZT6_9BURK</name>
<gene>
    <name evidence="2" type="ORF">ABH943_008320</name>
</gene>